<sequence>MWVRHDRVINVTWVLVFALLFDNNLWACNIFFPFLLIISFEDLELRDFGAVYALLTHVRADPSETYA</sequence>
<feature type="transmembrane region" description="Helical" evidence="1">
    <location>
        <begin position="12"/>
        <end position="38"/>
    </location>
</feature>
<reference evidence="2" key="1">
    <citation type="submission" date="2013-07" db="EMBL/GenBank/DDBJ databases">
        <title>The genome of Eucalyptus grandis.</title>
        <authorList>
            <person name="Schmutz J."/>
            <person name="Hayes R."/>
            <person name="Myburg A."/>
            <person name="Tuskan G."/>
            <person name="Grattapaglia D."/>
            <person name="Rokhsar D.S."/>
        </authorList>
    </citation>
    <scope>NUCLEOTIDE SEQUENCE</scope>
    <source>
        <tissue evidence="2">Leaf extractions</tissue>
    </source>
</reference>
<organism evidence="2">
    <name type="scientific">Eucalyptus grandis</name>
    <name type="common">Flooded gum</name>
    <dbReference type="NCBI Taxonomy" id="71139"/>
    <lineage>
        <taxon>Eukaryota</taxon>
        <taxon>Viridiplantae</taxon>
        <taxon>Streptophyta</taxon>
        <taxon>Embryophyta</taxon>
        <taxon>Tracheophyta</taxon>
        <taxon>Spermatophyta</taxon>
        <taxon>Magnoliopsida</taxon>
        <taxon>eudicotyledons</taxon>
        <taxon>Gunneridae</taxon>
        <taxon>Pentapetalae</taxon>
        <taxon>rosids</taxon>
        <taxon>malvids</taxon>
        <taxon>Myrtales</taxon>
        <taxon>Myrtaceae</taxon>
        <taxon>Myrtoideae</taxon>
        <taxon>Eucalypteae</taxon>
        <taxon>Eucalyptus</taxon>
    </lineage>
</organism>
<gene>
    <name evidence="2" type="ORF">EUGRSUZ_K02365</name>
</gene>
<evidence type="ECO:0000256" key="1">
    <source>
        <dbReference type="SAM" id="Phobius"/>
    </source>
</evidence>
<keyword evidence="1" id="KW-0812">Transmembrane</keyword>
<dbReference type="InParanoid" id="A0A059A4J0"/>
<accession>A0A059A4J0</accession>
<keyword evidence="1" id="KW-0472">Membrane</keyword>
<proteinExistence type="predicted"/>
<dbReference type="EMBL" id="KK198763">
    <property type="protein sequence ID" value="KCW48733.1"/>
    <property type="molecule type" value="Genomic_DNA"/>
</dbReference>
<keyword evidence="1" id="KW-1133">Transmembrane helix</keyword>
<protein>
    <submittedName>
        <fullName evidence="2">Uncharacterized protein</fullName>
    </submittedName>
</protein>
<dbReference type="Gramene" id="KCW48733">
    <property type="protein sequence ID" value="KCW48733"/>
    <property type="gene ID" value="EUGRSUZ_K02365"/>
</dbReference>
<evidence type="ECO:0000313" key="2">
    <source>
        <dbReference type="EMBL" id="KCW48733.1"/>
    </source>
</evidence>
<dbReference type="AlphaFoldDB" id="A0A059A4J0"/>
<name>A0A059A4J0_EUCGR</name>